<dbReference type="EMBL" id="JABEZZ010000007">
    <property type="protein sequence ID" value="MBA0590709.1"/>
    <property type="molecule type" value="Genomic_DNA"/>
</dbReference>
<organism evidence="1 2">
    <name type="scientific">Gossypium raimondii</name>
    <name type="common">Peruvian cotton</name>
    <name type="synonym">Gossypium klotzschianum subsp. raimondii</name>
    <dbReference type="NCBI Taxonomy" id="29730"/>
    <lineage>
        <taxon>Eukaryota</taxon>
        <taxon>Viridiplantae</taxon>
        <taxon>Streptophyta</taxon>
        <taxon>Embryophyta</taxon>
        <taxon>Tracheophyta</taxon>
        <taxon>Spermatophyta</taxon>
        <taxon>Magnoliopsida</taxon>
        <taxon>eudicotyledons</taxon>
        <taxon>Gunneridae</taxon>
        <taxon>Pentapetalae</taxon>
        <taxon>rosids</taxon>
        <taxon>malvids</taxon>
        <taxon>Malvales</taxon>
        <taxon>Malvaceae</taxon>
        <taxon>Malvoideae</taxon>
        <taxon>Gossypium</taxon>
    </lineage>
</organism>
<proteinExistence type="predicted"/>
<dbReference type="Proteomes" id="UP000593578">
    <property type="component" value="Unassembled WGS sequence"/>
</dbReference>
<comment type="caution">
    <text evidence="1">The sequence shown here is derived from an EMBL/GenBank/DDBJ whole genome shotgun (WGS) entry which is preliminary data.</text>
</comment>
<accession>A0A7J8PN45</accession>
<evidence type="ECO:0000313" key="2">
    <source>
        <dbReference type="Proteomes" id="UP000593578"/>
    </source>
</evidence>
<evidence type="ECO:0008006" key="3">
    <source>
        <dbReference type="Google" id="ProtNLM"/>
    </source>
</evidence>
<evidence type="ECO:0000313" key="1">
    <source>
        <dbReference type="EMBL" id="MBA0590709.1"/>
    </source>
</evidence>
<reference evidence="1 2" key="1">
    <citation type="journal article" date="2019" name="Genome Biol. Evol.">
        <title>Insights into the evolution of the New World diploid cottons (Gossypium, subgenus Houzingenia) based on genome sequencing.</title>
        <authorList>
            <person name="Grover C.E."/>
            <person name="Arick M.A. 2nd"/>
            <person name="Thrash A."/>
            <person name="Conover J.L."/>
            <person name="Sanders W.S."/>
            <person name="Peterson D.G."/>
            <person name="Frelichowski J.E."/>
            <person name="Scheffler J.A."/>
            <person name="Scheffler B.E."/>
            <person name="Wendel J.F."/>
        </authorList>
    </citation>
    <scope>NUCLEOTIDE SEQUENCE [LARGE SCALE GENOMIC DNA]</scope>
    <source>
        <strain evidence="1">8</strain>
        <tissue evidence="1">Leaf</tissue>
    </source>
</reference>
<name>A0A7J8PN45_GOSRA</name>
<sequence length="174" mass="19532">MSTSDMRCGSFGMSEIEDVVNERLPGRLIDVEQWRPQDAPYVKVNFDTAFRASENISYAVIFIRDHLGNSLMVIRKLLSPQPDALILGPYISDINTMVVRLRGCHIVHIPCITNQVAHLLASAHLMDRGSRSLFVHFLDVIAGFLDFCGHRNYSSRFISDDIPSENAFLFGGFG</sequence>
<gene>
    <name evidence="1" type="ORF">Gorai_019404</name>
</gene>
<protein>
    <recommendedName>
        <fullName evidence="3">RNase H type-1 domain-containing protein</fullName>
    </recommendedName>
</protein>
<dbReference type="AlphaFoldDB" id="A0A7J8PN45"/>